<name>A0ABT6NFI6_9FIRM</name>
<keyword evidence="12" id="KW-0175">Coiled coil</keyword>
<feature type="domain" description="AAA+ ATPase" evidence="13">
    <location>
        <begin position="37"/>
        <end position="179"/>
    </location>
</feature>
<dbReference type="SUPFAM" id="SSF48019">
    <property type="entry name" value="post-AAA+ oligomerization domain-like"/>
    <property type="match status" value="1"/>
</dbReference>
<evidence type="ECO:0000313" key="14">
    <source>
        <dbReference type="EMBL" id="MDH8679193.1"/>
    </source>
</evidence>
<dbReference type="Proteomes" id="UP001158045">
    <property type="component" value="Unassembled WGS sequence"/>
</dbReference>
<keyword evidence="9" id="KW-0067">ATP-binding</keyword>
<keyword evidence="10" id="KW-0239">DNA-directed DNA polymerase</keyword>
<proteinExistence type="inferred from homology"/>
<dbReference type="InterPro" id="IPR027417">
    <property type="entry name" value="P-loop_NTPase"/>
</dbReference>
<dbReference type="Gene3D" id="1.10.8.60">
    <property type="match status" value="1"/>
</dbReference>
<evidence type="ECO:0000256" key="6">
    <source>
        <dbReference type="ARBA" id="ARBA00022723"/>
    </source>
</evidence>
<accession>A0ABT6NFI6</accession>
<dbReference type="RefSeq" id="WP_281095088.1">
    <property type="nucleotide sequence ID" value="NZ_JARYZI010000010.1"/>
</dbReference>
<dbReference type="SUPFAM" id="SSF52540">
    <property type="entry name" value="P-loop containing nucleoside triphosphate hydrolases"/>
    <property type="match status" value="1"/>
</dbReference>
<dbReference type="Gene3D" id="1.20.272.10">
    <property type="match status" value="1"/>
</dbReference>
<dbReference type="Pfam" id="PF13177">
    <property type="entry name" value="DNA_pol3_delta2"/>
    <property type="match status" value="1"/>
</dbReference>
<dbReference type="NCBIfam" id="NF004046">
    <property type="entry name" value="PRK05563.1"/>
    <property type="match status" value="1"/>
</dbReference>
<comment type="similarity">
    <text evidence="1">Belongs to the DnaX/STICHEL family.</text>
</comment>
<keyword evidence="7" id="KW-0547">Nucleotide-binding</keyword>
<dbReference type="EC" id="2.7.7.7" evidence="2"/>
<evidence type="ECO:0000256" key="1">
    <source>
        <dbReference type="ARBA" id="ARBA00006360"/>
    </source>
</evidence>
<dbReference type="InterPro" id="IPR008921">
    <property type="entry name" value="DNA_pol3_clamp-load_cplx_C"/>
</dbReference>
<keyword evidence="3 14" id="KW-0808">Transferase</keyword>
<dbReference type="InterPro" id="IPR045085">
    <property type="entry name" value="HLD_clamp_pol_III_gamma_tau"/>
</dbReference>
<keyword evidence="4 14" id="KW-0548">Nucleotidyltransferase</keyword>
<evidence type="ECO:0000256" key="2">
    <source>
        <dbReference type="ARBA" id="ARBA00012417"/>
    </source>
</evidence>
<gene>
    <name evidence="14" type="primary">dnaX</name>
    <name evidence="14" type="ORF">QE109_13635</name>
</gene>
<evidence type="ECO:0000256" key="5">
    <source>
        <dbReference type="ARBA" id="ARBA00022705"/>
    </source>
</evidence>
<evidence type="ECO:0000256" key="4">
    <source>
        <dbReference type="ARBA" id="ARBA00022695"/>
    </source>
</evidence>
<dbReference type="InterPro" id="IPR022754">
    <property type="entry name" value="DNA_pol_III_gamma-3"/>
</dbReference>
<evidence type="ECO:0000313" key="15">
    <source>
        <dbReference type="Proteomes" id="UP001158045"/>
    </source>
</evidence>
<keyword evidence="5" id="KW-0235">DNA replication</keyword>
<keyword evidence="8" id="KW-0862">Zinc</keyword>
<dbReference type="NCBIfam" id="TIGR02397">
    <property type="entry name" value="dnaX_nterm"/>
    <property type="match status" value="1"/>
</dbReference>
<dbReference type="PANTHER" id="PTHR11669:SF0">
    <property type="entry name" value="PROTEIN STICHEL-LIKE 2"/>
    <property type="match status" value="1"/>
</dbReference>
<dbReference type="PANTHER" id="PTHR11669">
    <property type="entry name" value="REPLICATION FACTOR C / DNA POLYMERASE III GAMMA-TAU SUBUNIT"/>
    <property type="match status" value="1"/>
</dbReference>
<evidence type="ECO:0000256" key="12">
    <source>
        <dbReference type="SAM" id="Coils"/>
    </source>
</evidence>
<organism evidence="14 15">
    <name type="scientific">Fusibacter bizertensis</name>
    <dbReference type="NCBI Taxonomy" id="1488331"/>
    <lineage>
        <taxon>Bacteria</taxon>
        <taxon>Bacillati</taxon>
        <taxon>Bacillota</taxon>
        <taxon>Clostridia</taxon>
        <taxon>Eubacteriales</taxon>
        <taxon>Eubacteriales Family XII. Incertae Sedis</taxon>
        <taxon>Fusibacter</taxon>
    </lineage>
</organism>
<dbReference type="EMBL" id="JARYZI010000010">
    <property type="protein sequence ID" value="MDH8679193.1"/>
    <property type="molecule type" value="Genomic_DNA"/>
</dbReference>
<comment type="catalytic activity">
    <reaction evidence="11">
        <text>DNA(n) + a 2'-deoxyribonucleoside 5'-triphosphate = DNA(n+1) + diphosphate</text>
        <dbReference type="Rhea" id="RHEA:22508"/>
        <dbReference type="Rhea" id="RHEA-COMP:17339"/>
        <dbReference type="Rhea" id="RHEA-COMP:17340"/>
        <dbReference type="ChEBI" id="CHEBI:33019"/>
        <dbReference type="ChEBI" id="CHEBI:61560"/>
        <dbReference type="ChEBI" id="CHEBI:173112"/>
        <dbReference type="EC" id="2.7.7.7"/>
    </reaction>
</comment>
<keyword evidence="6" id="KW-0479">Metal-binding</keyword>
<evidence type="ECO:0000256" key="9">
    <source>
        <dbReference type="ARBA" id="ARBA00022840"/>
    </source>
</evidence>
<keyword evidence="15" id="KW-1185">Reference proteome</keyword>
<evidence type="ECO:0000256" key="11">
    <source>
        <dbReference type="ARBA" id="ARBA00049244"/>
    </source>
</evidence>
<dbReference type="CDD" id="cd18137">
    <property type="entry name" value="HLD_clamp_pol_III_gamma_tau"/>
    <property type="match status" value="1"/>
</dbReference>
<dbReference type="Pfam" id="PF22608">
    <property type="entry name" value="DNAX_ATPase_lid"/>
    <property type="match status" value="1"/>
</dbReference>
<dbReference type="Pfam" id="PF12169">
    <property type="entry name" value="DNA_pol3_gamma3"/>
    <property type="match status" value="1"/>
</dbReference>
<dbReference type="GO" id="GO:0003887">
    <property type="term" value="F:DNA-directed DNA polymerase activity"/>
    <property type="evidence" value="ECO:0007669"/>
    <property type="project" value="UniProtKB-EC"/>
</dbReference>
<evidence type="ECO:0000256" key="3">
    <source>
        <dbReference type="ARBA" id="ARBA00022679"/>
    </source>
</evidence>
<dbReference type="InterPro" id="IPR012763">
    <property type="entry name" value="DNA_pol_III_sug/sutau_N"/>
</dbReference>
<evidence type="ECO:0000256" key="7">
    <source>
        <dbReference type="ARBA" id="ARBA00022741"/>
    </source>
</evidence>
<evidence type="ECO:0000256" key="10">
    <source>
        <dbReference type="ARBA" id="ARBA00022932"/>
    </source>
</evidence>
<dbReference type="InterPro" id="IPR003593">
    <property type="entry name" value="AAA+_ATPase"/>
</dbReference>
<dbReference type="InterPro" id="IPR050238">
    <property type="entry name" value="DNA_Rep/Repair_Clamp_Loader"/>
</dbReference>
<sequence>MSYQALYRQWRPQDFDEIIGQNHITIPLKNQIMSDSYGHAYIFSGTRGTGKTSTAKIFARAVNCLNNTDGNPCNKCSNCLSILEDQFIDVVEMDAASNNSVDDIRELREHIKFAPSKGKYKVYIIDEVHMLSQGAFNALLKTLEEPPEYVLFILATTELHKIPATILSRCQRFDFKRVSYEEILNRLEKICHKLEIEYEIEALKLIIQKSDGAVRDTLSSLDQCLSICEKKLTVADVVEILGVVEKTQILTLVQFLETNQASEVLLTIDNILKQGKDLNQFVSAMIEVYRDILILSMVKENHALLIDASTEYIESLRDISVNLTSKHLSRALDELIELSKALKYAQNKRTLFEATLIRLMYPEIETSIDNLLERIERLEAKLSHGFTPSKVTTQTSQSIQNNINHQSVDQTPSSQTKESSPIESFIEFTESDINLGDIVNQWDNFINTASSEKKGLMPMLRGAFPENFNGSKCTVSVSQENKMFLSILNNTTNVEYLSSVISKLVKKMITLEFEASEVSEDSIDKEERIKNFFKDFNNVLEIK</sequence>
<dbReference type="CDD" id="cd00009">
    <property type="entry name" value="AAA"/>
    <property type="match status" value="1"/>
</dbReference>
<protein>
    <recommendedName>
        <fullName evidence="2">DNA-directed DNA polymerase</fullName>
        <ecNumber evidence="2">2.7.7.7</ecNumber>
    </recommendedName>
</protein>
<comment type="caution">
    <text evidence="14">The sequence shown here is derived from an EMBL/GenBank/DDBJ whole genome shotgun (WGS) entry which is preliminary data.</text>
</comment>
<feature type="coiled-coil region" evidence="12">
    <location>
        <begin position="328"/>
        <end position="381"/>
    </location>
</feature>
<reference evidence="14 15" key="1">
    <citation type="submission" date="2023-04" db="EMBL/GenBank/DDBJ databases">
        <title>Fusibacter bizertensis strain WBS, isolated from littoral bottom sediments of the Arctic seas - biochemical and genomic analysis.</title>
        <authorList>
            <person name="Brioukhanov A.L."/>
        </authorList>
    </citation>
    <scope>NUCLEOTIDE SEQUENCE [LARGE SCALE GENOMIC DNA]</scope>
    <source>
        <strain evidence="14 15">WBS</strain>
    </source>
</reference>
<evidence type="ECO:0000256" key="8">
    <source>
        <dbReference type="ARBA" id="ARBA00022833"/>
    </source>
</evidence>
<dbReference type="Gene3D" id="3.40.50.300">
    <property type="entry name" value="P-loop containing nucleotide triphosphate hydrolases"/>
    <property type="match status" value="1"/>
</dbReference>
<evidence type="ECO:0000259" key="13">
    <source>
        <dbReference type="SMART" id="SM00382"/>
    </source>
</evidence>
<dbReference type="SMART" id="SM00382">
    <property type="entry name" value="AAA"/>
    <property type="match status" value="1"/>
</dbReference>